<dbReference type="EMBL" id="PFPK01000010">
    <property type="protein sequence ID" value="PIZ95508.1"/>
    <property type="molecule type" value="Genomic_DNA"/>
</dbReference>
<keyword evidence="1" id="KW-1133">Transmembrane helix</keyword>
<name>A0A2M7V9I5_9BACT</name>
<accession>A0A2M7V9I5</accession>
<evidence type="ECO:0000313" key="3">
    <source>
        <dbReference type="Proteomes" id="UP000228568"/>
    </source>
</evidence>
<reference evidence="3" key="1">
    <citation type="submission" date="2017-09" db="EMBL/GenBank/DDBJ databases">
        <title>Depth-based differentiation of microbial function through sediment-hosted aquifers and enrichment of novel symbionts in the deep terrestrial subsurface.</title>
        <authorList>
            <person name="Probst A.J."/>
            <person name="Ladd B."/>
            <person name="Jarett J.K."/>
            <person name="Geller-Mcgrath D.E."/>
            <person name="Sieber C.M.K."/>
            <person name="Emerson J.B."/>
            <person name="Anantharaman K."/>
            <person name="Thomas B.C."/>
            <person name="Malmstrom R."/>
            <person name="Stieglmeier M."/>
            <person name="Klingl A."/>
            <person name="Woyke T."/>
            <person name="Ryan C.M."/>
            <person name="Banfield J.F."/>
        </authorList>
    </citation>
    <scope>NUCLEOTIDE SEQUENCE [LARGE SCALE GENOMIC DNA]</scope>
</reference>
<gene>
    <name evidence="2" type="ORF">COX81_00765</name>
</gene>
<comment type="caution">
    <text evidence="2">The sequence shown here is derived from an EMBL/GenBank/DDBJ whole genome shotgun (WGS) entry which is preliminary data.</text>
</comment>
<dbReference type="Proteomes" id="UP000228568">
    <property type="component" value="Unassembled WGS sequence"/>
</dbReference>
<dbReference type="Gene3D" id="1.20.1280.290">
    <property type="match status" value="1"/>
</dbReference>
<protein>
    <submittedName>
        <fullName evidence="2">Uncharacterized protein</fullName>
    </submittedName>
</protein>
<proteinExistence type="predicted"/>
<feature type="transmembrane region" description="Helical" evidence="1">
    <location>
        <begin position="43"/>
        <end position="64"/>
    </location>
</feature>
<keyword evidence="1" id="KW-0472">Membrane</keyword>
<organism evidence="2 3">
    <name type="scientific">Candidatus Magasanikbacteria bacterium CG_4_10_14_0_2_um_filter_37_12</name>
    <dbReference type="NCBI Taxonomy" id="1974637"/>
    <lineage>
        <taxon>Bacteria</taxon>
        <taxon>Candidatus Magasanikiibacteriota</taxon>
    </lineage>
</organism>
<evidence type="ECO:0000256" key="1">
    <source>
        <dbReference type="SAM" id="Phobius"/>
    </source>
</evidence>
<keyword evidence="1" id="KW-0812">Transmembrane</keyword>
<dbReference type="AlphaFoldDB" id="A0A2M7V9I5"/>
<evidence type="ECO:0000313" key="2">
    <source>
        <dbReference type="EMBL" id="PIZ95508.1"/>
    </source>
</evidence>
<sequence length="65" mass="7543">MFQFSKKSVIIYFKYAQPDTPYPQKKLALVWITYGVAHKEKSIVLMFTLWLMVNLAIVSGILIYG</sequence>